<dbReference type="NCBIfam" id="TIGR02506">
    <property type="entry name" value="NrdE_NrdA"/>
    <property type="match status" value="1"/>
</dbReference>
<dbReference type="InterPro" id="IPR013346">
    <property type="entry name" value="NrdE_NrdA_C"/>
</dbReference>
<evidence type="ECO:0000259" key="8">
    <source>
        <dbReference type="Pfam" id="PF02867"/>
    </source>
</evidence>
<dbReference type="Pfam" id="PF00317">
    <property type="entry name" value="Ribonuc_red_lgN"/>
    <property type="match status" value="1"/>
</dbReference>
<evidence type="ECO:0000313" key="9">
    <source>
        <dbReference type="EMBL" id="MWV44818.1"/>
    </source>
</evidence>
<dbReference type="PANTHER" id="PTHR11573:SF6">
    <property type="entry name" value="RIBONUCLEOSIDE-DIPHOSPHATE REDUCTASE LARGE SUBUNIT"/>
    <property type="match status" value="1"/>
</dbReference>
<evidence type="ECO:0000256" key="4">
    <source>
        <dbReference type="ARBA" id="ARBA00023116"/>
    </source>
</evidence>
<comment type="similarity">
    <text evidence="1 6">Belongs to the ribonucleoside diphosphate reductase large chain family.</text>
</comment>
<dbReference type="SUPFAM" id="SSF48168">
    <property type="entry name" value="R1 subunit of ribonucleotide reductase, N-terminal domain"/>
    <property type="match status" value="1"/>
</dbReference>
<evidence type="ECO:0000256" key="3">
    <source>
        <dbReference type="ARBA" id="ARBA00023002"/>
    </source>
</evidence>
<comment type="caution">
    <text evidence="9">The sequence shown here is derived from an EMBL/GenBank/DDBJ whole genome shotgun (WGS) entry which is preliminary data.</text>
</comment>
<keyword evidence="10" id="KW-1185">Reference proteome</keyword>
<dbReference type="EC" id="1.17.4.1" evidence="2 6"/>
<evidence type="ECO:0000313" key="10">
    <source>
        <dbReference type="Proteomes" id="UP000460318"/>
    </source>
</evidence>
<keyword evidence="3 6" id="KW-0560">Oxidoreductase</keyword>
<evidence type="ECO:0000256" key="1">
    <source>
        <dbReference type="ARBA" id="ARBA00010406"/>
    </source>
</evidence>
<dbReference type="GO" id="GO:0009263">
    <property type="term" value="P:deoxyribonucleotide biosynthetic process"/>
    <property type="evidence" value="ECO:0007669"/>
    <property type="project" value="UniProtKB-KW"/>
</dbReference>
<proteinExistence type="inferred from homology"/>
<dbReference type="GO" id="GO:0005524">
    <property type="term" value="F:ATP binding"/>
    <property type="evidence" value="ECO:0007669"/>
    <property type="project" value="InterPro"/>
</dbReference>
<dbReference type="EMBL" id="WUBI01000002">
    <property type="protein sequence ID" value="MWV44818.1"/>
    <property type="molecule type" value="Genomic_DNA"/>
</dbReference>
<dbReference type="PANTHER" id="PTHR11573">
    <property type="entry name" value="RIBONUCLEOSIDE-DIPHOSPHATE REDUCTASE LARGE CHAIN"/>
    <property type="match status" value="1"/>
</dbReference>
<comment type="function">
    <text evidence="6">Provides the precursors necessary for DNA synthesis. Catalyzes the biosynthesis of deoxyribonucleotides from the corresponding ribonucleotides.</text>
</comment>
<sequence length="771" mass="88523">MTLVLKDRKSYIQKTEFNLERFDRFFNEIVQDSGKKYPADELKTIKVKVVDEATCRDEIYADRLFDLIIREANELISADSPQYTYLSASTLRRKLYKQASKERGFNYKSGYGDYPTFVRMMVEKGLYSTDLIEQYSENELQQIGKMIDVNKDKLFSYAGLFLLNSIYLVKGYDGEVLELPQERFLTAVIYLLKDEKKSHRMGLIKEAYWAVSNHYIGLATPTLKSSGLPHGSLSSCHEITWNDDLYNIYDVQQQTARFSQNGAGIGIAAHYLRARGSWIRGIKNRATGITHPSRSMSVLAEYVNQLGTRVAGIAIYLPVYHLDIFDFLELRLKTGSQEKRAHSIKTAVCLPDEFMRRLQNKQTWTIVDPYEVKKKLGIDINRLYDRRKLQENEEPNEDDHAFTYYYRIIEKADLELKRTVNASEIHKAMFMSRKTGGTPYMYFSDTAARMNPNSHIGMPLGSNLCSEIIMNQSYDELITEEIDHETGLITTRIKSGDLVTCNLSSLVLHNVFTQDVELQRVIDIQVRLLDNVISLNRTVVPQATFTNHKYRAIGLGSLGLATLLAEKQVKWDSFQAYGYVDKLFEQIAKATIIASHKLGLEKGSYKVFEGSEWSTGEYFEKRNYNSDEWLEIKEMSKKAMRNGYLMAIAPTSSNSIIMNGSPSTDPLYEVIYREVKSGLNMIITPSNYNDKTKEYYKSGFEMDEMWSINVVAAAMKHIDQAVSHNMHVLKSINGSETVRLDLGAWNKGLKTIYYTYTEEYERTDNCTMCEA</sequence>
<evidence type="ECO:0000256" key="2">
    <source>
        <dbReference type="ARBA" id="ARBA00012274"/>
    </source>
</evidence>
<evidence type="ECO:0000256" key="6">
    <source>
        <dbReference type="RuleBase" id="RU003410"/>
    </source>
</evidence>
<gene>
    <name evidence="9" type="ORF">GRF59_14450</name>
</gene>
<keyword evidence="4 6" id="KW-0215">Deoxyribonucleotide synthesis</keyword>
<feature type="domain" description="Ribonucleotide reductase large subunit N-terminal" evidence="7">
    <location>
        <begin position="154"/>
        <end position="231"/>
    </location>
</feature>
<dbReference type="InterPro" id="IPR008926">
    <property type="entry name" value="RNR_R1-su_N"/>
</dbReference>
<comment type="catalytic activity">
    <reaction evidence="5 6">
        <text>a 2'-deoxyribonucleoside 5'-diphosphate + [thioredoxin]-disulfide + H2O = a ribonucleoside 5'-diphosphate + [thioredoxin]-dithiol</text>
        <dbReference type="Rhea" id="RHEA:23252"/>
        <dbReference type="Rhea" id="RHEA-COMP:10698"/>
        <dbReference type="Rhea" id="RHEA-COMP:10700"/>
        <dbReference type="ChEBI" id="CHEBI:15377"/>
        <dbReference type="ChEBI" id="CHEBI:29950"/>
        <dbReference type="ChEBI" id="CHEBI:50058"/>
        <dbReference type="ChEBI" id="CHEBI:57930"/>
        <dbReference type="ChEBI" id="CHEBI:73316"/>
        <dbReference type="EC" id="1.17.4.1"/>
    </reaction>
</comment>
<dbReference type="UniPathway" id="UPA00326"/>
<dbReference type="InterPro" id="IPR000788">
    <property type="entry name" value="RNR_lg_C"/>
</dbReference>
<dbReference type="InterPro" id="IPR039718">
    <property type="entry name" value="Rrm1"/>
</dbReference>
<dbReference type="GO" id="GO:0004748">
    <property type="term" value="F:ribonucleoside-diphosphate reductase activity, thioredoxin disulfide as acceptor"/>
    <property type="evidence" value="ECO:0007669"/>
    <property type="project" value="UniProtKB-EC"/>
</dbReference>
<accession>A0A7X3IJT7</accession>
<dbReference type="InterPro" id="IPR013509">
    <property type="entry name" value="RNR_lsu_N"/>
</dbReference>
<organism evidence="9 10">
    <name type="scientific">Paenibacillus dendrobii</name>
    <dbReference type="NCBI Taxonomy" id="2691084"/>
    <lineage>
        <taxon>Bacteria</taxon>
        <taxon>Bacillati</taxon>
        <taxon>Bacillota</taxon>
        <taxon>Bacilli</taxon>
        <taxon>Bacillales</taxon>
        <taxon>Paenibacillaceae</taxon>
        <taxon>Paenibacillus</taxon>
    </lineage>
</organism>
<dbReference type="SUPFAM" id="SSF51998">
    <property type="entry name" value="PFL-like glycyl radical enzymes"/>
    <property type="match status" value="1"/>
</dbReference>
<dbReference type="Proteomes" id="UP000460318">
    <property type="component" value="Unassembled WGS sequence"/>
</dbReference>
<evidence type="ECO:0000259" key="7">
    <source>
        <dbReference type="Pfam" id="PF00317"/>
    </source>
</evidence>
<dbReference type="Gene3D" id="3.20.70.20">
    <property type="match status" value="1"/>
</dbReference>
<name>A0A7X3IJT7_9BACL</name>
<dbReference type="Pfam" id="PF02867">
    <property type="entry name" value="Ribonuc_red_lgC"/>
    <property type="match status" value="1"/>
</dbReference>
<dbReference type="AlphaFoldDB" id="A0A7X3IJT7"/>
<dbReference type="PRINTS" id="PR01183">
    <property type="entry name" value="RIBORDTASEM1"/>
</dbReference>
<reference evidence="9 10" key="1">
    <citation type="submission" date="2019-12" db="EMBL/GenBank/DDBJ databases">
        <title>Paenibacillus sp. nov., an endophytic bacterium isolated from the stem of Dendrobium.</title>
        <authorList>
            <person name="Zhao R."/>
        </authorList>
    </citation>
    <scope>NUCLEOTIDE SEQUENCE [LARGE SCALE GENOMIC DNA]</scope>
    <source>
        <strain evidence="9 10">HJL G12</strain>
    </source>
</reference>
<evidence type="ECO:0000256" key="5">
    <source>
        <dbReference type="ARBA" id="ARBA00047754"/>
    </source>
</evidence>
<feature type="domain" description="Ribonucleotide reductase large subunit C-terminal" evidence="8">
    <location>
        <begin position="234"/>
        <end position="755"/>
    </location>
</feature>
<protein>
    <recommendedName>
        <fullName evidence="2 6">Ribonucleoside-diphosphate reductase</fullName>
        <ecNumber evidence="2 6">1.17.4.1</ecNumber>
    </recommendedName>
</protein>
<dbReference type="GO" id="GO:0005971">
    <property type="term" value="C:ribonucleoside-diphosphate reductase complex"/>
    <property type="evidence" value="ECO:0007669"/>
    <property type="project" value="TreeGrafter"/>
</dbReference>